<reference evidence="2" key="1">
    <citation type="submission" date="2019-11" db="EMBL/GenBank/DDBJ databases">
        <title>Bipolaris sorokiniana Genome sequencing.</title>
        <authorList>
            <person name="Wang H."/>
        </authorList>
    </citation>
    <scope>NUCLEOTIDE SEQUENCE</scope>
</reference>
<protein>
    <submittedName>
        <fullName evidence="2">Uncharacterized protein</fullName>
    </submittedName>
</protein>
<feature type="region of interest" description="Disordered" evidence="1">
    <location>
        <begin position="136"/>
        <end position="165"/>
    </location>
</feature>
<sequence length="368" mass="41178">MSCLVVTFEGVNQELIITDEITGYLGHEEIPRGIDDKRMALRMCSQALHPVFGRFGSGGMYAWLVVIRGYRPGTAALRRPVSLCSGCVSRGERKQDNKQRVGDSQTGRLGLGAVSTKSAIDAAPLFSSTPRVLALSSSSKHHRHHHRRHDRYTTTTTNPSSLPPSLPPLPRCLTLPHRYCQHLPTCTPSSLFAVVIACFLSSTLPRYIWRRIFPGVPANGYLNRHHQVRTPFQHHRHPGTLGRCPLSTSTQPNATIHMLTWPLSACKKSILILEPRHPAAARRTRLHHECGKRFGTWICFCAQVTSHLTASPAHCYNHLTLQTVPLSMVVVPTCSRFRMYIPTLAIKRPYCGYMSFIGIDNWASHRLS</sequence>
<dbReference type="Proteomes" id="UP000624244">
    <property type="component" value="Unassembled WGS sequence"/>
</dbReference>
<comment type="caution">
    <text evidence="2">The sequence shown here is derived from an EMBL/GenBank/DDBJ whole genome shotgun (WGS) entry which is preliminary data.</text>
</comment>
<dbReference type="EMBL" id="WNKQ01000004">
    <property type="protein sequence ID" value="KAF5852274.1"/>
    <property type="molecule type" value="Genomic_DNA"/>
</dbReference>
<organism evidence="2 3">
    <name type="scientific">Cochliobolus sativus</name>
    <name type="common">Common root rot and spot blotch fungus</name>
    <name type="synonym">Bipolaris sorokiniana</name>
    <dbReference type="NCBI Taxonomy" id="45130"/>
    <lineage>
        <taxon>Eukaryota</taxon>
        <taxon>Fungi</taxon>
        <taxon>Dikarya</taxon>
        <taxon>Ascomycota</taxon>
        <taxon>Pezizomycotina</taxon>
        <taxon>Dothideomycetes</taxon>
        <taxon>Pleosporomycetidae</taxon>
        <taxon>Pleosporales</taxon>
        <taxon>Pleosporineae</taxon>
        <taxon>Pleosporaceae</taxon>
        <taxon>Bipolaris</taxon>
    </lineage>
</organism>
<evidence type="ECO:0000256" key="1">
    <source>
        <dbReference type="SAM" id="MobiDB-lite"/>
    </source>
</evidence>
<dbReference type="AlphaFoldDB" id="A0A8H5ZQ63"/>
<feature type="compositionally biased region" description="Basic residues" evidence="1">
    <location>
        <begin position="139"/>
        <end position="150"/>
    </location>
</feature>
<evidence type="ECO:0000313" key="3">
    <source>
        <dbReference type="Proteomes" id="UP000624244"/>
    </source>
</evidence>
<proteinExistence type="predicted"/>
<accession>A0A8H5ZQ63</accession>
<name>A0A8H5ZQ63_COCSA</name>
<evidence type="ECO:0000313" key="2">
    <source>
        <dbReference type="EMBL" id="KAF5852274.1"/>
    </source>
</evidence>
<gene>
    <name evidence="2" type="ORF">GGP41_000989</name>
</gene>